<reference evidence="1 2" key="1">
    <citation type="journal article" date="2021" name="BMC Genomics">
        <title>Datura genome reveals duplications of psychoactive alkaloid biosynthetic genes and high mutation rate following tissue culture.</title>
        <authorList>
            <person name="Rajewski A."/>
            <person name="Carter-House D."/>
            <person name="Stajich J."/>
            <person name="Litt A."/>
        </authorList>
    </citation>
    <scope>NUCLEOTIDE SEQUENCE [LARGE SCALE GENOMIC DNA]</scope>
    <source>
        <strain evidence="1">AR-01</strain>
    </source>
</reference>
<organism evidence="1 2">
    <name type="scientific">Datura stramonium</name>
    <name type="common">Jimsonweed</name>
    <name type="synonym">Common thornapple</name>
    <dbReference type="NCBI Taxonomy" id="4076"/>
    <lineage>
        <taxon>Eukaryota</taxon>
        <taxon>Viridiplantae</taxon>
        <taxon>Streptophyta</taxon>
        <taxon>Embryophyta</taxon>
        <taxon>Tracheophyta</taxon>
        <taxon>Spermatophyta</taxon>
        <taxon>Magnoliopsida</taxon>
        <taxon>eudicotyledons</taxon>
        <taxon>Gunneridae</taxon>
        <taxon>Pentapetalae</taxon>
        <taxon>asterids</taxon>
        <taxon>lamiids</taxon>
        <taxon>Solanales</taxon>
        <taxon>Solanaceae</taxon>
        <taxon>Solanoideae</taxon>
        <taxon>Datureae</taxon>
        <taxon>Datura</taxon>
    </lineage>
</organism>
<evidence type="ECO:0000313" key="1">
    <source>
        <dbReference type="EMBL" id="MCE2056073.1"/>
    </source>
</evidence>
<name>A0ABS8W6F9_DATST</name>
<proteinExistence type="predicted"/>
<sequence length="109" mass="12754">MRSRWDTDQWRPVIEETMEAGRACLVIRRSREKKAPALMEGLVAPENGVLAKRRKGRRRGKEVDVVQWWWYSLLEQRGRRKGAATLGFHRNSDQSFMLVSLEQARGEKT</sequence>
<dbReference type="EMBL" id="JACEIK010006663">
    <property type="protein sequence ID" value="MCE2056073.1"/>
    <property type="molecule type" value="Genomic_DNA"/>
</dbReference>
<dbReference type="Proteomes" id="UP000823775">
    <property type="component" value="Unassembled WGS sequence"/>
</dbReference>
<accession>A0ABS8W6F9</accession>
<comment type="caution">
    <text evidence="1">The sequence shown here is derived from an EMBL/GenBank/DDBJ whole genome shotgun (WGS) entry which is preliminary data.</text>
</comment>
<evidence type="ECO:0000313" key="2">
    <source>
        <dbReference type="Proteomes" id="UP000823775"/>
    </source>
</evidence>
<protein>
    <submittedName>
        <fullName evidence="1">Uncharacterized protein</fullName>
    </submittedName>
</protein>
<gene>
    <name evidence="1" type="ORF">HAX54_044012</name>
</gene>
<keyword evidence="2" id="KW-1185">Reference proteome</keyword>